<feature type="transmembrane region" description="Helical" evidence="5">
    <location>
        <begin position="12"/>
        <end position="30"/>
    </location>
</feature>
<comment type="subcellular location">
    <subcellularLocation>
        <location evidence="1">Membrane</location>
        <topology evidence="1">Multi-pass membrane protein</topology>
    </subcellularLocation>
</comment>
<evidence type="ECO:0000313" key="7">
    <source>
        <dbReference type="Proteomes" id="UP000050996"/>
    </source>
</evidence>
<keyword evidence="7" id="KW-1185">Reference proteome</keyword>
<dbReference type="Pfam" id="PF07681">
    <property type="entry name" value="DoxX"/>
    <property type="match status" value="1"/>
</dbReference>
<name>A0A0Q3QR32_9BACI</name>
<keyword evidence="2 5" id="KW-0812">Transmembrane</keyword>
<evidence type="ECO:0000256" key="1">
    <source>
        <dbReference type="ARBA" id="ARBA00004141"/>
    </source>
</evidence>
<dbReference type="RefSeq" id="WP_056685275.1">
    <property type="nucleotide sequence ID" value="NZ_LJIX01000006.1"/>
</dbReference>
<sequence length="168" mass="18012">MFIKWIRESQIAAGILTIIRLYVGYSWITAGYGKLTGGFDASGFLQGAVANATGDHPAVQAWWASFLEGIAIPNAGLFSFLVSWGELLVGLGLILGCLTTAAAFFGIFMNFSFLFSGTVSTNAQMVLLTFFILIAGFNAGKIGLDRYVIPFIRKQSKGRFSSGESIAS</sequence>
<evidence type="ECO:0000256" key="4">
    <source>
        <dbReference type="ARBA" id="ARBA00023136"/>
    </source>
</evidence>
<dbReference type="InterPro" id="IPR032808">
    <property type="entry name" value="DoxX"/>
</dbReference>
<dbReference type="STRING" id="1637975.AN957_16750"/>
<gene>
    <name evidence="6" type="ORF">AN957_16750</name>
</gene>
<feature type="transmembrane region" description="Helical" evidence="5">
    <location>
        <begin position="61"/>
        <end position="81"/>
    </location>
</feature>
<keyword evidence="3 5" id="KW-1133">Transmembrane helix</keyword>
<evidence type="ECO:0000256" key="3">
    <source>
        <dbReference type="ARBA" id="ARBA00022989"/>
    </source>
</evidence>
<keyword evidence="4 5" id="KW-0472">Membrane</keyword>
<organism evidence="6 7">
    <name type="scientific">Cytobacillus solani</name>
    <dbReference type="NCBI Taxonomy" id="1637975"/>
    <lineage>
        <taxon>Bacteria</taxon>
        <taxon>Bacillati</taxon>
        <taxon>Bacillota</taxon>
        <taxon>Bacilli</taxon>
        <taxon>Bacillales</taxon>
        <taxon>Bacillaceae</taxon>
        <taxon>Cytobacillus</taxon>
    </lineage>
</organism>
<accession>A0A0Q3QR32</accession>
<dbReference type="AlphaFoldDB" id="A0A0Q3QR32"/>
<comment type="caution">
    <text evidence="6">The sequence shown here is derived from an EMBL/GenBank/DDBJ whole genome shotgun (WGS) entry which is preliminary data.</text>
</comment>
<dbReference type="PANTHER" id="PTHR39157">
    <property type="entry name" value="INTEGRAL MEMBRANE PROTEIN-RELATED"/>
    <property type="match status" value="1"/>
</dbReference>
<feature type="transmembrane region" description="Helical" evidence="5">
    <location>
        <begin position="125"/>
        <end position="144"/>
    </location>
</feature>
<protein>
    <submittedName>
        <fullName evidence="6">Crp/Fnr family transcriptional regulator</fullName>
    </submittedName>
</protein>
<dbReference type="GO" id="GO:0016020">
    <property type="term" value="C:membrane"/>
    <property type="evidence" value="ECO:0007669"/>
    <property type="project" value="UniProtKB-SubCell"/>
</dbReference>
<evidence type="ECO:0000256" key="5">
    <source>
        <dbReference type="SAM" id="Phobius"/>
    </source>
</evidence>
<evidence type="ECO:0000313" key="6">
    <source>
        <dbReference type="EMBL" id="KQL20048.1"/>
    </source>
</evidence>
<dbReference type="PATRIC" id="fig|1637975.4.peg.3269"/>
<evidence type="ECO:0000256" key="2">
    <source>
        <dbReference type="ARBA" id="ARBA00022692"/>
    </source>
</evidence>
<reference evidence="6 7" key="1">
    <citation type="submission" date="2015-09" db="EMBL/GenBank/DDBJ databases">
        <title>Genome sequencing project for genomic taxonomy and phylogenomics of Bacillus-like bacteria.</title>
        <authorList>
            <person name="Liu B."/>
            <person name="Wang J."/>
            <person name="Zhu Y."/>
            <person name="Liu G."/>
            <person name="Chen Q."/>
            <person name="Chen Z."/>
            <person name="Lan J."/>
            <person name="Che J."/>
            <person name="Ge C."/>
            <person name="Shi H."/>
            <person name="Pan Z."/>
            <person name="Liu X."/>
        </authorList>
    </citation>
    <scope>NUCLEOTIDE SEQUENCE [LARGE SCALE GENOMIC DNA]</scope>
    <source>
        <strain evidence="6 7">FJAT-18043</strain>
    </source>
</reference>
<feature type="transmembrane region" description="Helical" evidence="5">
    <location>
        <begin position="88"/>
        <end position="113"/>
    </location>
</feature>
<proteinExistence type="predicted"/>
<dbReference type="EMBL" id="LJIX01000006">
    <property type="protein sequence ID" value="KQL20048.1"/>
    <property type="molecule type" value="Genomic_DNA"/>
</dbReference>
<dbReference type="PANTHER" id="PTHR39157:SF1">
    <property type="entry name" value="DOXX FAMILY PROTEIN"/>
    <property type="match status" value="1"/>
</dbReference>
<dbReference type="Proteomes" id="UP000050996">
    <property type="component" value="Unassembled WGS sequence"/>
</dbReference>